<organism evidence="2">
    <name type="scientific">Tanacetum cinerariifolium</name>
    <name type="common">Dalmatian daisy</name>
    <name type="synonym">Chrysanthemum cinerariifolium</name>
    <dbReference type="NCBI Taxonomy" id="118510"/>
    <lineage>
        <taxon>Eukaryota</taxon>
        <taxon>Viridiplantae</taxon>
        <taxon>Streptophyta</taxon>
        <taxon>Embryophyta</taxon>
        <taxon>Tracheophyta</taxon>
        <taxon>Spermatophyta</taxon>
        <taxon>Magnoliopsida</taxon>
        <taxon>eudicotyledons</taxon>
        <taxon>Gunneridae</taxon>
        <taxon>Pentapetalae</taxon>
        <taxon>asterids</taxon>
        <taxon>campanulids</taxon>
        <taxon>Asterales</taxon>
        <taxon>Asteraceae</taxon>
        <taxon>Asteroideae</taxon>
        <taxon>Anthemideae</taxon>
        <taxon>Anthemidinae</taxon>
        <taxon>Tanacetum</taxon>
    </lineage>
</organism>
<comment type="caution">
    <text evidence="2">The sequence shown here is derived from an EMBL/GenBank/DDBJ whole genome shotgun (WGS) entry which is preliminary data.</text>
</comment>
<dbReference type="InterPro" id="IPR043128">
    <property type="entry name" value="Rev_trsase/Diguanyl_cyclase"/>
</dbReference>
<dbReference type="CDD" id="cd00303">
    <property type="entry name" value="retropepsin_like"/>
    <property type="match status" value="1"/>
</dbReference>
<sequence>MLFDFRADKSFVDIKFSHLIDIKPVKLNSSYEVKLADIKVVSTNSVLRGCTLNLLDHLFNIDIMPIELGTFDVIAVMDWLVERDALIVCARKYIERGSQLFIAQVTEKEPAKKQLQDVPVICNFPQVFPDDLPGLPPPRQVEFKIELIPGAAPVAIINFKLEKKISQSLHFGIEQGRSQETLEDHLELLKNEKLYAKILKCDFWFESVQFLCHVIDNNGIHIDPAKVEAIRNWSAPTRRIEGMEEEEAFTTLKQKLCSAPILALPEGTENLIVYCDVSLKGFGAVLMQREKAFPLPGESSHWQYKFPLSLHCCDEETASQREMAVTLRRWHTSCP</sequence>
<dbReference type="Pfam" id="PF08284">
    <property type="entry name" value="RVP_2"/>
    <property type="match status" value="1"/>
</dbReference>
<proteinExistence type="predicted"/>
<dbReference type="PANTHER" id="PTHR15503">
    <property type="entry name" value="LDOC1 RELATED"/>
    <property type="match status" value="1"/>
</dbReference>
<dbReference type="PANTHER" id="PTHR15503:SF45">
    <property type="entry name" value="RNA-DIRECTED DNA POLYMERASE HOMOLOG"/>
    <property type="match status" value="1"/>
</dbReference>
<dbReference type="InterPro" id="IPR043502">
    <property type="entry name" value="DNA/RNA_pol_sf"/>
</dbReference>
<dbReference type="AlphaFoldDB" id="A0A699JSI7"/>
<dbReference type="InterPro" id="IPR032567">
    <property type="entry name" value="RTL1-rel"/>
</dbReference>
<feature type="domain" description="Reverse transcriptase/retrotransposon-derived protein RNase H-like" evidence="1">
    <location>
        <begin position="244"/>
        <end position="291"/>
    </location>
</feature>
<dbReference type="SUPFAM" id="SSF56672">
    <property type="entry name" value="DNA/RNA polymerases"/>
    <property type="match status" value="1"/>
</dbReference>
<dbReference type="InterPro" id="IPR041577">
    <property type="entry name" value="RT_RNaseH_2"/>
</dbReference>
<gene>
    <name evidence="2" type="ORF">Tci_627614</name>
</gene>
<protein>
    <recommendedName>
        <fullName evidence="1">Reverse transcriptase/retrotransposon-derived protein RNase H-like domain-containing protein</fullName>
    </recommendedName>
</protein>
<dbReference type="EMBL" id="BKCJ010444947">
    <property type="protein sequence ID" value="GFA55642.1"/>
    <property type="molecule type" value="Genomic_DNA"/>
</dbReference>
<accession>A0A699JSI7</accession>
<evidence type="ECO:0000313" key="2">
    <source>
        <dbReference type="EMBL" id="GFA55642.1"/>
    </source>
</evidence>
<name>A0A699JSI7_TANCI</name>
<evidence type="ECO:0000259" key="1">
    <source>
        <dbReference type="Pfam" id="PF17919"/>
    </source>
</evidence>
<dbReference type="Gene3D" id="3.30.70.270">
    <property type="match status" value="1"/>
</dbReference>
<dbReference type="Pfam" id="PF17919">
    <property type="entry name" value="RT_RNaseH_2"/>
    <property type="match status" value="1"/>
</dbReference>
<reference evidence="2" key="1">
    <citation type="journal article" date="2019" name="Sci. Rep.">
        <title>Draft genome of Tanacetum cinerariifolium, the natural source of mosquito coil.</title>
        <authorList>
            <person name="Yamashiro T."/>
            <person name="Shiraishi A."/>
            <person name="Satake H."/>
            <person name="Nakayama K."/>
        </authorList>
    </citation>
    <scope>NUCLEOTIDE SEQUENCE</scope>
</reference>